<accession>K5DCA5</accession>
<name>K5DCA5_RHOBT</name>
<organism evidence="1 2">
    <name type="scientific">Rhodopirellula baltica SH28</name>
    <dbReference type="NCBI Taxonomy" id="993517"/>
    <lineage>
        <taxon>Bacteria</taxon>
        <taxon>Pseudomonadati</taxon>
        <taxon>Planctomycetota</taxon>
        <taxon>Planctomycetia</taxon>
        <taxon>Pirellulales</taxon>
        <taxon>Pirellulaceae</taxon>
        <taxon>Rhodopirellula</taxon>
    </lineage>
</organism>
<proteinExistence type="predicted"/>
<protein>
    <submittedName>
        <fullName evidence="1">Uncharacterized protein</fullName>
    </submittedName>
</protein>
<evidence type="ECO:0000313" key="1">
    <source>
        <dbReference type="EMBL" id="EKK00454.1"/>
    </source>
</evidence>
<dbReference type="Proteomes" id="UP000007993">
    <property type="component" value="Unassembled WGS sequence"/>
</dbReference>
<dbReference type="PATRIC" id="fig|993517.3.peg.4539"/>
<dbReference type="EMBL" id="AMCW01000120">
    <property type="protein sequence ID" value="EKK00454.1"/>
    <property type="molecule type" value="Genomic_DNA"/>
</dbReference>
<sequence>MLIIRAWLFLWAQWVSQRLQSMPAHPTRDQSAAVQIGLSSSAGMIG</sequence>
<reference evidence="1 2" key="1">
    <citation type="journal article" date="2013" name="Mar. Genomics">
        <title>Expression of sulfatases in Rhodopirellula baltica and the diversity of sulfatases in the genus Rhodopirellula.</title>
        <authorList>
            <person name="Wegner C.E."/>
            <person name="Richter-Heitmann T."/>
            <person name="Klindworth A."/>
            <person name="Klockow C."/>
            <person name="Richter M."/>
            <person name="Achstetter T."/>
            <person name="Glockner F.O."/>
            <person name="Harder J."/>
        </authorList>
    </citation>
    <scope>NUCLEOTIDE SEQUENCE [LARGE SCALE GENOMIC DNA]</scope>
    <source>
        <strain evidence="1 2">SH28</strain>
    </source>
</reference>
<comment type="caution">
    <text evidence="1">The sequence shown here is derived from an EMBL/GenBank/DDBJ whole genome shotgun (WGS) entry which is preliminary data.</text>
</comment>
<evidence type="ECO:0000313" key="2">
    <source>
        <dbReference type="Proteomes" id="UP000007993"/>
    </source>
</evidence>
<gene>
    <name evidence="1" type="ORF">RBSH_04181</name>
</gene>
<dbReference type="AlphaFoldDB" id="K5DCA5"/>